<dbReference type="InterPro" id="IPR032675">
    <property type="entry name" value="LRR_dom_sf"/>
</dbReference>
<sequence length="188" mass="21492">MCEERGIYVSGYPLDGAMLDLFCLVLSGACHLEEVHINHVCNLTGEAMMKISDCLPFLPHLRVLSFEYCNLEGPGGTEAMEYLIASLEGRGVQLEKLEFEGIDQYMMATHYARVLDLHREGSITTMTYDDYDATERLNSASEDQFLAISRALCRHAPFITEIEIHLELCRRGWKSRLMDWQALFRTLM</sequence>
<reference evidence="1 2" key="1">
    <citation type="journal article" date="2018" name="PLoS ONE">
        <title>The draft genome of Kipferlia bialata reveals reductive genome evolution in fornicate parasites.</title>
        <authorList>
            <person name="Tanifuji G."/>
            <person name="Takabayashi S."/>
            <person name="Kume K."/>
            <person name="Takagi M."/>
            <person name="Nakayama T."/>
            <person name="Kamikawa R."/>
            <person name="Inagaki Y."/>
            <person name="Hashimoto T."/>
        </authorList>
    </citation>
    <scope>NUCLEOTIDE SEQUENCE [LARGE SCALE GENOMIC DNA]</scope>
    <source>
        <strain evidence="1">NY0173</strain>
    </source>
</reference>
<accession>A0A9K3CPG1</accession>
<comment type="caution">
    <text evidence="1">The sequence shown here is derived from an EMBL/GenBank/DDBJ whole genome shotgun (WGS) entry which is preliminary data.</text>
</comment>
<dbReference type="SUPFAM" id="SSF52047">
    <property type="entry name" value="RNI-like"/>
    <property type="match status" value="1"/>
</dbReference>
<proteinExistence type="predicted"/>
<name>A0A9K3CPG1_9EUKA</name>
<evidence type="ECO:0000313" key="2">
    <source>
        <dbReference type="Proteomes" id="UP000265618"/>
    </source>
</evidence>
<dbReference type="AlphaFoldDB" id="A0A9K3CPG1"/>
<keyword evidence="2" id="KW-1185">Reference proteome</keyword>
<dbReference type="Gene3D" id="3.80.10.10">
    <property type="entry name" value="Ribonuclease Inhibitor"/>
    <property type="match status" value="1"/>
</dbReference>
<dbReference type="Proteomes" id="UP000265618">
    <property type="component" value="Unassembled WGS sequence"/>
</dbReference>
<gene>
    <name evidence="1" type="ORF">KIPB_000641</name>
</gene>
<protein>
    <submittedName>
        <fullName evidence="1">Uncharacterized protein</fullName>
    </submittedName>
</protein>
<dbReference type="EMBL" id="BDIP01000078">
    <property type="protein sequence ID" value="GIQ79930.1"/>
    <property type="molecule type" value="Genomic_DNA"/>
</dbReference>
<organism evidence="1 2">
    <name type="scientific">Kipferlia bialata</name>
    <dbReference type="NCBI Taxonomy" id="797122"/>
    <lineage>
        <taxon>Eukaryota</taxon>
        <taxon>Metamonada</taxon>
        <taxon>Carpediemonas-like organisms</taxon>
        <taxon>Kipferlia</taxon>
    </lineage>
</organism>
<evidence type="ECO:0000313" key="1">
    <source>
        <dbReference type="EMBL" id="GIQ79930.1"/>
    </source>
</evidence>